<dbReference type="AlphaFoldDB" id="A0AAP0NLG3"/>
<evidence type="ECO:0000313" key="3">
    <source>
        <dbReference type="Proteomes" id="UP001417504"/>
    </source>
</evidence>
<dbReference type="EMBL" id="JBBNAE010000007">
    <property type="protein sequence ID" value="KAK9108911.1"/>
    <property type="molecule type" value="Genomic_DNA"/>
</dbReference>
<feature type="region of interest" description="Disordered" evidence="1">
    <location>
        <begin position="1"/>
        <end position="82"/>
    </location>
</feature>
<reference evidence="2 3" key="1">
    <citation type="submission" date="2024-01" db="EMBL/GenBank/DDBJ databases">
        <title>Genome assemblies of Stephania.</title>
        <authorList>
            <person name="Yang L."/>
        </authorList>
    </citation>
    <scope>NUCLEOTIDE SEQUENCE [LARGE SCALE GENOMIC DNA]</scope>
    <source>
        <strain evidence="2">QJT</strain>
        <tissue evidence="2">Leaf</tissue>
    </source>
</reference>
<feature type="compositionally biased region" description="Basic residues" evidence="1">
    <location>
        <begin position="27"/>
        <end position="53"/>
    </location>
</feature>
<evidence type="ECO:0000256" key="1">
    <source>
        <dbReference type="SAM" id="MobiDB-lite"/>
    </source>
</evidence>
<sequence>MREEAKAEDEANRAEDATGADPDHHQSHLRRRQGARPPHHCRHLGPRQGSRRKRIDEQATHENSTAMDAGEAEASNDLQPYRTSQAISLHNLVYQSQQQAFKA</sequence>
<accession>A0AAP0NLG3</accession>
<dbReference type="Proteomes" id="UP001417504">
    <property type="component" value="Unassembled WGS sequence"/>
</dbReference>
<comment type="caution">
    <text evidence="2">The sequence shown here is derived from an EMBL/GenBank/DDBJ whole genome shotgun (WGS) entry which is preliminary data.</text>
</comment>
<name>A0AAP0NLG3_9MAGN</name>
<proteinExistence type="predicted"/>
<evidence type="ECO:0000313" key="2">
    <source>
        <dbReference type="EMBL" id="KAK9108911.1"/>
    </source>
</evidence>
<feature type="compositionally biased region" description="Basic and acidic residues" evidence="1">
    <location>
        <begin position="1"/>
        <end position="26"/>
    </location>
</feature>
<organism evidence="2 3">
    <name type="scientific">Stephania japonica</name>
    <dbReference type="NCBI Taxonomy" id="461633"/>
    <lineage>
        <taxon>Eukaryota</taxon>
        <taxon>Viridiplantae</taxon>
        <taxon>Streptophyta</taxon>
        <taxon>Embryophyta</taxon>
        <taxon>Tracheophyta</taxon>
        <taxon>Spermatophyta</taxon>
        <taxon>Magnoliopsida</taxon>
        <taxon>Ranunculales</taxon>
        <taxon>Menispermaceae</taxon>
        <taxon>Menispermoideae</taxon>
        <taxon>Cissampelideae</taxon>
        <taxon>Stephania</taxon>
    </lineage>
</organism>
<protein>
    <submittedName>
        <fullName evidence="2">Uncharacterized protein</fullName>
    </submittedName>
</protein>
<gene>
    <name evidence="2" type="ORF">Sjap_016971</name>
</gene>
<keyword evidence="3" id="KW-1185">Reference proteome</keyword>